<evidence type="ECO:0000313" key="3">
    <source>
        <dbReference type="Proteomes" id="UP000298652"/>
    </source>
</evidence>
<dbReference type="EMBL" id="CM016558">
    <property type="protein sequence ID" value="TKW07661.1"/>
    <property type="molecule type" value="Genomic_DNA"/>
</dbReference>
<feature type="region of interest" description="Disordered" evidence="1">
    <location>
        <begin position="1"/>
        <end position="30"/>
    </location>
</feature>
<evidence type="ECO:0000256" key="1">
    <source>
        <dbReference type="SAM" id="MobiDB-lite"/>
    </source>
</evidence>
<reference evidence="2" key="1">
    <citation type="submission" date="2019-03" db="EMBL/GenBank/DDBJ databases">
        <title>WGS assembly of Setaria viridis.</title>
        <authorList>
            <person name="Huang P."/>
            <person name="Jenkins J."/>
            <person name="Grimwood J."/>
            <person name="Barry K."/>
            <person name="Healey A."/>
            <person name="Mamidi S."/>
            <person name="Sreedasyam A."/>
            <person name="Shu S."/>
            <person name="Feldman M."/>
            <person name="Wu J."/>
            <person name="Yu Y."/>
            <person name="Chen C."/>
            <person name="Johnson J."/>
            <person name="Rokhsar D."/>
            <person name="Baxter I."/>
            <person name="Schmutz J."/>
            <person name="Brutnell T."/>
            <person name="Kellogg E."/>
        </authorList>
    </citation>
    <scope>NUCLEOTIDE SEQUENCE [LARGE SCALE GENOMIC DNA]</scope>
</reference>
<sequence length="111" mass="12390">MMRGRPSMRGAVWWQRGRPRTSPAPGDRGQRLLWHGKDEMQQWSCTGTSAGVKASPFNGPMTVTPSGAVTLLKRRSICPSPVPIAMPFSPHDWLILPRSKSWQFGRATPHQ</sequence>
<proteinExistence type="predicted"/>
<accession>A0A4U6TXK3</accession>
<dbReference type="AlphaFoldDB" id="A0A4U6TXK3"/>
<dbReference type="Gramene" id="TKW07661">
    <property type="protein sequence ID" value="TKW07661"/>
    <property type="gene ID" value="SEVIR_7G321200v2"/>
</dbReference>
<name>A0A4U6TXK3_SETVI</name>
<dbReference type="Proteomes" id="UP000298652">
    <property type="component" value="Chromosome 7"/>
</dbReference>
<keyword evidence="3" id="KW-1185">Reference proteome</keyword>
<protein>
    <submittedName>
        <fullName evidence="2">Uncharacterized protein</fullName>
    </submittedName>
</protein>
<organism evidence="2 3">
    <name type="scientific">Setaria viridis</name>
    <name type="common">Green bristlegrass</name>
    <name type="synonym">Setaria italica subsp. viridis</name>
    <dbReference type="NCBI Taxonomy" id="4556"/>
    <lineage>
        <taxon>Eukaryota</taxon>
        <taxon>Viridiplantae</taxon>
        <taxon>Streptophyta</taxon>
        <taxon>Embryophyta</taxon>
        <taxon>Tracheophyta</taxon>
        <taxon>Spermatophyta</taxon>
        <taxon>Magnoliopsida</taxon>
        <taxon>Liliopsida</taxon>
        <taxon>Poales</taxon>
        <taxon>Poaceae</taxon>
        <taxon>PACMAD clade</taxon>
        <taxon>Panicoideae</taxon>
        <taxon>Panicodae</taxon>
        <taxon>Paniceae</taxon>
        <taxon>Cenchrinae</taxon>
        <taxon>Setaria</taxon>
    </lineage>
</organism>
<gene>
    <name evidence="2" type="ORF">SEVIR_7G321200v2</name>
</gene>
<evidence type="ECO:0000313" key="2">
    <source>
        <dbReference type="EMBL" id="TKW07661.1"/>
    </source>
</evidence>